<evidence type="ECO:0000256" key="8">
    <source>
        <dbReference type="ARBA" id="ARBA00025164"/>
    </source>
</evidence>
<evidence type="ECO:0000256" key="12">
    <source>
        <dbReference type="ARBA" id="ARBA00049546"/>
    </source>
</evidence>
<dbReference type="RefSeq" id="WP_104520448.1">
    <property type="nucleotide sequence ID" value="NZ_NHRY01000212.1"/>
</dbReference>
<dbReference type="GO" id="GO:0046872">
    <property type="term" value="F:metal ion binding"/>
    <property type="evidence" value="ECO:0007669"/>
    <property type="project" value="UniProtKB-KW"/>
</dbReference>
<dbReference type="GO" id="GO:0047631">
    <property type="term" value="F:ADP-ribose diphosphatase activity"/>
    <property type="evidence" value="ECO:0007669"/>
    <property type="project" value="UniProtKB-EC"/>
</dbReference>
<dbReference type="EC" id="3.6.1.13" evidence="3"/>
<dbReference type="AlphaFoldDB" id="A0A2S6N737"/>
<dbReference type="PANTHER" id="PTHR11839">
    <property type="entry name" value="UDP/ADP-SUGAR PYROPHOSPHATASE"/>
    <property type="match status" value="1"/>
</dbReference>
<evidence type="ECO:0000256" key="7">
    <source>
        <dbReference type="ARBA" id="ARBA00022842"/>
    </source>
</evidence>
<dbReference type="GO" id="GO:0006753">
    <property type="term" value="P:nucleoside phosphate metabolic process"/>
    <property type="evidence" value="ECO:0007669"/>
    <property type="project" value="TreeGrafter"/>
</dbReference>
<evidence type="ECO:0000313" key="16">
    <source>
        <dbReference type="EMBL" id="PPQ30423.1"/>
    </source>
</evidence>
<feature type="binding site" evidence="13">
    <location>
        <position position="112"/>
    </location>
    <ligand>
        <name>Mg(2+)</name>
        <dbReference type="ChEBI" id="CHEBI:18420"/>
        <label>1</label>
    </ligand>
</feature>
<evidence type="ECO:0000256" key="2">
    <source>
        <dbReference type="ARBA" id="ARBA00007482"/>
    </source>
</evidence>
<comment type="catalytic activity">
    <reaction evidence="12">
        <text>ADP-D-ribose + H2O = D-ribose 5-phosphate + AMP + 2 H(+)</text>
        <dbReference type="Rhea" id="RHEA:10412"/>
        <dbReference type="ChEBI" id="CHEBI:15377"/>
        <dbReference type="ChEBI" id="CHEBI:15378"/>
        <dbReference type="ChEBI" id="CHEBI:57967"/>
        <dbReference type="ChEBI" id="CHEBI:78346"/>
        <dbReference type="ChEBI" id="CHEBI:456215"/>
        <dbReference type="EC" id="3.6.1.13"/>
    </reaction>
</comment>
<evidence type="ECO:0000256" key="10">
    <source>
        <dbReference type="ARBA" id="ARBA00030308"/>
    </source>
</evidence>
<protein>
    <recommendedName>
        <fullName evidence="4">ADP-ribose pyrophosphatase</fullName>
        <ecNumber evidence="3">3.6.1.13</ecNumber>
    </recommendedName>
    <alternativeName>
        <fullName evidence="9">ADP-ribose diphosphatase</fullName>
    </alternativeName>
    <alternativeName>
        <fullName evidence="11">ADP-ribose phosphohydrolase</fullName>
    </alternativeName>
    <alternativeName>
        <fullName evidence="10">Adenosine diphosphoribose pyrophosphatase</fullName>
    </alternativeName>
</protein>
<keyword evidence="7 13" id="KW-0460">Magnesium</keyword>
<keyword evidence="17" id="KW-1185">Reference proteome</keyword>
<feature type="domain" description="Nudix hydrolase" evidence="15">
    <location>
        <begin position="55"/>
        <end position="203"/>
    </location>
</feature>
<feature type="binding site" evidence="13">
    <location>
        <position position="169"/>
    </location>
    <ligand>
        <name>Mg(2+)</name>
        <dbReference type="ChEBI" id="CHEBI:18420"/>
        <label>1</label>
    </ligand>
</feature>
<feature type="short sequence motif" description="Nudix box" evidence="14">
    <location>
        <begin position="97"/>
        <end position="119"/>
    </location>
</feature>
<dbReference type="NCBIfam" id="TIGR00052">
    <property type="entry name" value="nudix-type nucleoside diphosphatase, YffH/AdpP family"/>
    <property type="match status" value="1"/>
</dbReference>
<comment type="similarity">
    <text evidence="2">Belongs to the Nudix hydrolase family. NudF subfamily.</text>
</comment>
<name>A0A2S6N737_RHOGL</name>
<dbReference type="EMBL" id="NHRY01000212">
    <property type="protein sequence ID" value="PPQ30423.1"/>
    <property type="molecule type" value="Genomic_DNA"/>
</dbReference>
<evidence type="ECO:0000256" key="11">
    <source>
        <dbReference type="ARBA" id="ARBA00033056"/>
    </source>
</evidence>
<evidence type="ECO:0000259" key="15">
    <source>
        <dbReference type="PROSITE" id="PS51462"/>
    </source>
</evidence>
<dbReference type="Proteomes" id="UP000239724">
    <property type="component" value="Unassembled WGS sequence"/>
</dbReference>
<dbReference type="OrthoDB" id="5292471at2"/>
<dbReference type="PROSITE" id="PS00893">
    <property type="entry name" value="NUDIX_BOX"/>
    <property type="match status" value="1"/>
</dbReference>
<dbReference type="InterPro" id="IPR020084">
    <property type="entry name" value="NUDIX_hydrolase_CS"/>
</dbReference>
<dbReference type="PROSITE" id="PS51462">
    <property type="entry name" value="NUDIX"/>
    <property type="match status" value="1"/>
</dbReference>
<evidence type="ECO:0000256" key="9">
    <source>
        <dbReference type="ARBA" id="ARBA00030162"/>
    </source>
</evidence>
<dbReference type="Gene3D" id="3.90.79.10">
    <property type="entry name" value="Nucleoside Triphosphate Pyrophosphohydrolase"/>
    <property type="match status" value="1"/>
</dbReference>
<keyword evidence="5 13" id="KW-0479">Metal-binding</keyword>
<dbReference type="GO" id="GO:0019144">
    <property type="term" value="F:ADP-sugar diphosphatase activity"/>
    <property type="evidence" value="ECO:0007669"/>
    <property type="project" value="TreeGrafter"/>
</dbReference>
<accession>A0A2S6N737</accession>
<feature type="binding site" evidence="13">
    <location>
        <position position="116"/>
    </location>
    <ligand>
        <name>Mg(2+)</name>
        <dbReference type="ChEBI" id="CHEBI:18420"/>
        <label>1</label>
    </ligand>
</feature>
<organism evidence="16 17">
    <name type="scientific">Rhodopila globiformis</name>
    <name type="common">Rhodopseudomonas globiformis</name>
    <dbReference type="NCBI Taxonomy" id="1071"/>
    <lineage>
        <taxon>Bacteria</taxon>
        <taxon>Pseudomonadati</taxon>
        <taxon>Pseudomonadota</taxon>
        <taxon>Alphaproteobacteria</taxon>
        <taxon>Acetobacterales</taxon>
        <taxon>Acetobacteraceae</taxon>
        <taxon>Rhodopila</taxon>
    </lineage>
</organism>
<evidence type="ECO:0000256" key="1">
    <source>
        <dbReference type="ARBA" id="ARBA00001946"/>
    </source>
</evidence>
<comment type="function">
    <text evidence="8">Acts on ADP-mannose and ADP-glucose as well as ADP-ribose. Prevents glycogen biosynthesis. The reaction catalyzed by this enzyme is a limiting step of the gluconeogenic process.</text>
</comment>
<evidence type="ECO:0000313" key="17">
    <source>
        <dbReference type="Proteomes" id="UP000239724"/>
    </source>
</evidence>
<feature type="binding site" evidence="13">
    <location>
        <position position="96"/>
    </location>
    <ligand>
        <name>Mg(2+)</name>
        <dbReference type="ChEBI" id="CHEBI:18420"/>
        <label>1</label>
    </ligand>
</feature>
<dbReference type="GO" id="GO:0019693">
    <property type="term" value="P:ribose phosphate metabolic process"/>
    <property type="evidence" value="ECO:0007669"/>
    <property type="project" value="TreeGrafter"/>
</dbReference>
<dbReference type="Pfam" id="PF00293">
    <property type="entry name" value="NUDIX"/>
    <property type="match status" value="1"/>
</dbReference>
<comment type="caution">
    <text evidence="16">The sequence shown here is derived from an EMBL/GenBank/DDBJ whole genome shotgun (WGS) entry which is preliminary data.</text>
</comment>
<evidence type="ECO:0000256" key="13">
    <source>
        <dbReference type="PIRSR" id="PIRSR604385-2"/>
    </source>
</evidence>
<dbReference type="PANTHER" id="PTHR11839:SF5">
    <property type="entry name" value="ADP-RIBOSE PYROPHOSPHATASE"/>
    <property type="match status" value="1"/>
</dbReference>
<evidence type="ECO:0000256" key="3">
    <source>
        <dbReference type="ARBA" id="ARBA00012453"/>
    </source>
</evidence>
<reference evidence="16 17" key="1">
    <citation type="journal article" date="2018" name="Arch. Microbiol.">
        <title>New insights into the metabolic potential of the phototrophic purple bacterium Rhodopila globiformis DSM 161(T) from its draft genome sequence and evidence for a vanadium-dependent nitrogenase.</title>
        <authorList>
            <person name="Imhoff J.F."/>
            <person name="Rahn T."/>
            <person name="Kunzel S."/>
            <person name="Neulinger S.C."/>
        </authorList>
    </citation>
    <scope>NUCLEOTIDE SEQUENCE [LARGE SCALE GENOMIC DNA]</scope>
    <source>
        <strain evidence="16 17">DSM 161</strain>
    </source>
</reference>
<dbReference type="InterPro" id="IPR015797">
    <property type="entry name" value="NUDIX_hydrolase-like_dom_sf"/>
</dbReference>
<proteinExistence type="inferred from homology"/>
<evidence type="ECO:0000256" key="14">
    <source>
        <dbReference type="PIRSR" id="PIRSR604385-3"/>
    </source>
</evidence>
<evidence type="ECO:0000256" key="5">
    <source>
        <dbReference type="ARBA" id="ARBA00022723"/>
    </source>
</evidence>
<comment type="cofactor">
    <cofactor evidence="1 13">
        <name>Mg(2+)</name>
        <dbReference type="ChEBI" id="CHEBI:18420"/>
    </cofactor>
</comment>
<evidence type="ECO:0000256" key="4">
    <source>
        <dbReference type="ARBA" id="ARBA00013297"/>
    </source>
</evidence>
<dbReference type="InterPro" id="IPR000086">
    <property type="entry name" value="NUDIX_hydrolase_dom"/>
</dbReference>
<dbReference type="InterPro" id="IPR004385">
    <property type="entry name" value="NDP_pyrophosphatase"/>
</dbReference>
<keyword evidence="6" id="KW-0378">Hydrolase</keyword>
<dbReference type="SUPFAM" id="SSF55811">
    <property type="entry name" value="Nudix"/>
    <property type="match status" value="1"/>
</dbReference>
<gene>
    <name evidence="16" type="ORF">CCS01_19265</name>
</gene>
<dbReference type="GO" id="GO:0005829">
    <property type="term" value="C:cytosol"/>
    <property type="evidence" value="ECO:0007669"/>
    <property type="project" value="TreeGrafter"/>
</dbReference>
<evidence type="ECO:0000256" key="6">
    <source>
        <dbReference type="ARBA" id="ARBA00022801"/>
    </source>
</evidence>
<sequence>MSHRPATAPIPSAADAVIESQQQVWSGRFPLEVVKFRNRRFDGTLSETRTWELWRRGHAAALVPYDPVADAVVLIEQFRLPALAAGLDPVLVELPAGLCEPGEDPDETIRREMLEEMNLAADHVEPIGGYLLTSGGSDEFCHLYAGRVIAPPADADGIAGLGGAIAEHEDIRIRVWPAARAIEAAFAGRFTNIITAIGLFWLAAKRDTLRQTWSTL</sequence>